<dbReference type="AlphaFoldDB" id="A3V1K7"/>
<dbReference type="EMBL" id="AAMS01000001">
    <property type="protein sequence ID" value="EAQ07936.1"/>
    <property type="molecule type" value="Genomic_DNA"/>
</dbReference>
<reference evidence="2 3" key="1">
    <citation type="submission" date="2006-01" db="EMBL/GenBank/DDBJ databases">
        <authorList>
            <person name="Hagstrom A."/>
            <person name="Ferriera S."/>
            <person name="Johnson J."/>
            <person name="Kravitz S."/>
            <person name="Halpern A."/>
            <person name="Remington K."/>
            <person name="Beeson K."/>
            <person name="Tran B."/>
            <person name="Rogers Y.-H."/>
            <person name="Friedman R."/>
            <person name="Venter J.C."/>
        </authorList>
    </citation>
    <scope>NUCLEOTIDE SEQUENCE [LARGE SCALE GENOMIC DNA]</scope>
    <source>
        <strain evidence="2 3">SKA53</strain>
    </source>
</reference>
<dbReference type="HOGENOM" id="CLU_3397268_0_0_5"/>
<protein>
    <submittedName>
        <fullName evidence="2">Uncharacterized protein</fullName>
    </submittedName>
</protein>
<evidence type="ECO:0000313" key="3">
    <source>
        <dbReference type="Proteomes" id="UP000004507"/>
    </source>
</evidence>
<evidence type="ECO:0000313" key="2">
    <source>
        <dbReference type="EMBL" id="EAQ07936.1"/>
    </source>
</evidence>
<organism evidence="2 3">
    <name type="scientific">Yoonia vestfoldensis SKA53</name>
    <dbReference type="NCBI Taxonomy" id="314232"/>
    <lineage>
        <taxon>Bacteria</taxon>
        <taxon>Pseudomonadati</taxon>
        <taxon>Pseudomonadota</taxon>
        <taxon>Alphaproteobacteria</taxon>
        <taxon>Rhodobacterales</taxon>
        <taxon>Paracoccaceae</taxon>
        <taxon>Yoonia</taxon>
    </lineage>
</organism>
<gene>
    <name evidence="2" type="ORF">SKA53_09439</name>
</gene>
<name>A3V1K7_9RHOB</name>
<keyword evidence="1" id="KW-0472">Membrane</keyword>
<proteinExistence type="predicted"/>
<keyword evidence="1" id="KW-1133">Transmembrane helix</keyword>
<comment type="caution">
    <text evidence="2">The sequence shown here is derived from an EMBL/GenBank/DDBJ whole genome shotgun (WGS) entry which is preliminary data.</text>
</comment>
<evidence type="ECO:0000256" key="1">
    <source>
        <dbReference type="SAM" id="Phobius"/>
    </source>
</evidence>
<sequence>MEVTMHYLPHGFAMFLGGACLAVVWTSAQLW</sequence>
<feature type="transmembrane region" description="Helical" evidence="1">
    <location>
        <begin position="7"/>
        <end position="28"/>
    </location>
</feature>
<accession>A3V1K7</accession>
<keyword evidence="3" id="KW-1185">Reference proteome</keyword>
<dbReference type="Proteomes" id="UP000004507">
    <property type="component" value="Unassembled WGS sequence"/>
</dbReference>
<keyword evidence="1" id="KW-0812">Transmembrane</keyword>